<dbReference type="InterPro" id="IPR036388">
    <property type="entry name" value="WH-like_DNA-bd_sf"/>
</dbReference>
<dbReference type="GO" id="GO:0003700">
    <property type="term" value="F:DNA-binding transcription factor activity"/>
    <property type="evidence" value="ECO:0007669"/>
    <property type="project" value="InterPro"/>
</dbReference>
<dbReference type="RefSeq" id="WP_114031919.1">
    <property type="nucleotide sequence ID" value="NZ_QOIL01000018.1"/>
</dbReference>
<feature type="domain" description="HTH marR-type" evidence="1">
    <location>
        <begin position="16"/>
        <end position="143"/>
    </location>
</feature>
<name>A0A367FB52_9ACTN</name>
<dbReference type="PANTHER" id="PTHR39515:SF2">
    <property type="entry name" value="HTH-TYPE TRANSCRIPTIONAL REGULATOR RV0880"/>
    <property type="match status" value="1"/>
</dbReference>
<protein>
    <submittedName>
        <fullName evidence="2">MarR family transcriptional regulator</fullName>
    </submittedName>
</protein>
<keyword evidence="3" id="KW-1185">Reference proteome</keyword>
<dbReference type="SMART" id="SM00347">
    <property type="entry name" value="HTH_MARR"/>
    <property type="match status" value="1"/>
</dbReference>
<reference evidence="2 3" key="1">
    <citation type="submission" date="2018-06" db="EMBL/GenBank/DDBJ databases">
        <title>Sphaerisporangium craniellae sp. nov., isolated from a marine sponge in the South China Sea.</title>
        <authorList>
            <person name="Li L."/>
        </authorList>
    </citation>
    <scope>NUCLEOTIDE SEQUENCE [LARGE SCALE GENOMIC DNA]</scope>
    <source>
        <strain evidence="2 3">CCTCC AA 208026</strain>
    </source>
</reference>
<dbReference type="OrthoDB" id="8966183at2"/>
<dbReference type="Pfam" id="PF12802">
    <property type="entry name" value="MarR_2"/>
    <property type="match status" value="1"/>
</dbReference>
<dbReference type="Proteomes" id="UP000253094">
    <property type="component" value="Unassembled WGS sequence"/>
</dbReference>
<dbReference type="SUPFAM" id="SSF46785">
    <property type="entry name" value="Winged helix' DNA-binding domain"/>
    <property type="match status" value="1"/>
</dbReference>
<organism evidence="2 3">
    <name type="scientific">Sphaerisporangium album</name>
    <dbReference type="NCBI Taxonomy" id="509200"/>
    <lineage>
        <taxon>Bacteria</taxon>
        <taxon>Bacillati</taxon>
        <taxon>Actinomycetota</taxon>
        <taxon>Actinomycetes</taxon>
        <taxon>Streptosporangiales</taxon>
        <taxon>Streptosporangiaceae</taxon>
        <taxon>Sphaerisporangium</taxon>
    </lineage>
</organism>
<evidence type="ECO:0000259" key="1">
    <source>
        <dbReference type="PROSITE" id="PS50995"/>
    </source>
</evidence>
<dbReference type="Gene3D" id="1.10.10.10">
    <property type="entry name" value="Winged helix-like DNA-binding domain superfamily/Winged helix DNA-binding domain"/>
    <property type="match status" value="1"/>
</dbReference>
<dbReference type="PANTHER" id="PTHR39515">
    <property type="entry name" value="CONSERVED PROTEIN"/>
    <property type="match status" value="1"/>
</dbReference>
<comment type="caution">
    <text evidence="2">The sequence shown here is derived from an EMBL/GenBank/DDBJ whole genome shotgun (WGS) entry which is preliminary data.</text>
</comment>
<evidence type="ECO:0000313" key="2">
    <source>
        <dbReference type="EMBL" id="RCG26790.1"/>
    </source>
</evidence>
<accession>A0A367FB52</accession>
<dbReference type="InterPro" id="IPR000835">
    <property type="entry name" value="HTH_MarR-typ"/>
</dbReference>
<dbReference type="InterPro" id="IPR052526">
    <property type="entry name" value="HTH-type_Bedaq_tolerance"/>
</dbReference>
<proteinExistence type="predicted"/>
<dbReference type="InterPro" id="IPR036390">
    <property type="entry name" value="WH_DNA-bd_sf"/>
</dbReference>
<gene>
    <name evidence="2" type="ORF">DQ384_28250</name>
</gene>
<dbReference type="AlphaFoldDB" id="A0A367FB52"/>
<dbReference type="EMBL" id="QOIL01000018">
    <property type="protein sequence ID" value="RCG26790.1"/>
    <property type="molecule type" value="Genomic_DNA"/>
</dbReference>
<dbReference type="PROSITE" id="PS50995">
    <property type="entry name" value="HTH_MARR_2"/>
    <property type="match status" value="1"/>
</dbReference>
<evidence type="ECO:0000313" key="3">
    <source>
        <dbReference type="Proteomes" id="UP000253094"/>
    </source>
</evidence>
<sequence>MIEQSPGVTLADAELADRLRKALARLSRRARQQVPQALTVSQVSTLSAVEALGPVRLVDLAAHEGVSAPTQSRLVGSLETLNLLTRAPDRADRRASLLTLTEEGRARLAQLRDDRSAFFTARVAALPPAQRAALAAALPALESLAAP</sequence>